<evidence type="ECO:0000313" key="3">
    <source>
        <dbReference type="Proteomes" id="UP000228700"/>
    </source>
</evidence>
<feature type="region of interest" description="Disordered" evidence="1">
    <location>
        <begin position="52"/>
        <end position="74"/>
    </location>
</feature>
<evidence type="ECO:0000256" key="1">
    <source>
        <dbReference type="SAM" id="MobiDB-lite"/>
    </source>
</evidence>
<dbReference type="Proteomes" id="UP000228700">
    <property type="component" value="Unassembled WGS sequence"/>
</dbReference>
<dbReference type="EMBL" id="PFEQ01000006">
    <property type="protein sequence ID" value="PJE74366.1"/>
    <property type="molecule type" value="Genomic_DNA"/>
</dbReference>
<comment type="caution">
    <text evidence="2">The sequence shown here is derived from an EMBL/GenBank/DDBJ whole genome shotgun (WGS) entry which is preliminary data.</text>
</comment>
<accession>A0A2M8LCM3</accession>
<sequence length="85" mass="9560">MVAFPSALLRLGGQESILPCFLKLIQKRISIHTAKEEESIEINRNIKVNTTFPEDEKISQPLPKESEDTSANVPPPFPKNVIIYV</sequence>
<organism evidence="2 3">
    <name type="scientific">Candidatus Taylorbacteria bacterium CG10_big_fil_rev_8_21_14_0_10_41_48</name>
    <dbReference type="NCBI Taxonomy" id="1975024"/>
    <lineage>
        <taxon>Bacteria</taxon>
        <taxon>Candidatus Tayloriibacteriota</taxon>
    </lineage>
</organism>
<protein>
    <submittedName>
        <fullName evidence="2">Uncharacterized protein</fullName>
    </submittedName>
</protein>
<evidence type="ECO:0000313" key="2">
    <source>
        <dbReference type="EMBL" id="PJE74366.1"/>
    </source>
</evidence>
<reference evidence="3" key="1">
    <citation type="submission" date="2017-09" db="EMBL/GenBank/DDBJ databases">
        <title>Depth-based differentiation of microbial function through sediment-hosted aquifers and enrichment of novel symbionts in the deep terrestrial subsurface.</title>
        <authorList>
            <person name="Probst A.J."/>
            <person name="Ladd B."/>
            <person name="Jarett J.K."/>
            <person name="Geller-Mcgrath D.E."/>
            <person name="Sieber C.M.K."/>
            <person name="Emerson J.B."/>
            <person name="Anantharaman K."/>
            <person name="Thomas B.C."/>
            <person name="Malmstrom R."/>
            <person name="Stieglmeier M."/>
            <person name="Klingl A."/>
            <person name="Woyke T."/>
            <person name="Ryan C.M."/>
            <person name="Banfield J.F."/>
        </authorList>
    </citation>
    <scope>NUCLEOTIDE SEQUENCE [LARGE SCALE GENOMIC DNA]</scope>
</reference>
<proteinExistence type="predicted"/>
<gene>
    <name evidence="2" type="ORF">COV01_01405</name>
</gene>
<name>A0A2M8LCM3_9BACT</name>
<dbReference type="AlphaFoldDB" id="A0A2M8LCM3"/>